<sequence length="403" mass="41867">MSGPTHPNRPGPPRQAVEPGPVLPRQGIIARYRDWLPVPPEAEPLTLGEGDTPLIRADRLLEELPRDRRPPAVFLKFEGANPTGSFKDRGMTMALTCARARGAQAVICASTGNTAAAAAAYAARAGMDCWLVLPAGGVAAGKVGQAVACGARILPVRGSFDDALAAVRQVVAERPELVLVNSLNPDRLEGQKTAAFEVVDQLAAIGLDERAAVFLPVGNGGNITAYHMGFRAYAAAGRLGRVPRLYGVQAEGAAPLVRGRPVDRPQTLASAIRIGRPVYGEKALAAVRDTGGRVLAVSDEEILAAQRLLARLEGVFAEPASAASVAGLLKLARGDEPGWEVPEGPVVCVLTGHGLKDVDTALRAARASGGEGGDLEALEALEARALDPEAVVQHLLATPAGGR</sequence>
<evidence type="ECO:0000256" key="2">
    <source>
        <dbReference type="ARBA" id="ARBA00003648"/>
    </source>
</evidence>
<dbReference type="PANTHER" id="PTHR48078">
    <property type="entry name" value="THREONINE DEHYDRATASE, MITOCHONDRIAL-RELATED"/>
    <property type="match status" value="1"/>
</dbReference>
<dbReference type="AlphaFoldDB" id="K6P2Q3"/>
<feature type="binding site" evidence="14">
    <location>
        <position position="351"/>
    </location>
    <ligand>
        <name>pyridoxal 5'-phosphate</name>
        <dbReference type="ChEBI" id="CHEBI:597326"/>
    </ligand>
</feature>
<dbReference type="UniPathway" id="UPA00050">
    <property type="reaction ID" value="UER00065"/>
</dbReference>
<feature type="binding site" evidence="14">
    <location>
        <position position="113"/>
    </location>
    <ligand>
        <name>pyridoxal 5'-phosphate</name>
        <dbReference type="ChEBI" id="CHEBI:597326"/>
    </ligand>
</feature>
<dbReference type="InterPro" id="IPR000634">
    <property type="entry name" value="Ser/Thr_deHydtase_PyrdxlP-BS"/>
</dbReference>
<keyword evidence="7 13" id="KW-0028">Amino-acid biosynthesis</keyword>
<evidence type="ECO:0000313" key="18">
    <source>
        <dbReference type="EMBL" id="EKP95355.1"/>
    </source>
</evidence>
<name>K6P2Q3_9FIRM</name>
<evidence type="ECO:0000256" key="9">
    <source>
        <dbReference type="ARBA" id="ARBA00022898"/>
    </source>
</evidence>
<dbReference type="FunFam" id="3.40.50.1100:FF:000013">
    <property type="entry name" value="Threonine synthase"/>
    <property type="match status" value="1"/>
</dbReference>
<evidence type="ECO:0000259" key="17">
    <source>
        <dbReference type="Pfam" id="PF00291"/>
    </source>
</evidence>
<dbReference type="InterPro" id="IPR026260">
    <property type="entry name" value="Thr_Synthase_bac/arc"/>
</dbReference>
<dbReference type="STRING" id="867903.ThesuDRAFT_01104"/>
<dbReference type="Gene3D" id="3.40.50.1100">
    <property type="match status" value="2"/>
</dbReference>
<comment type="pathway">
    <text evidence="3 13">Amino-acid biosynthesis; L-threonine biosynthesis; L-threonine from L-aspartate: step 5/5.</text>
</comment>
<evidence type="ECO:0000256" key="6">
    <source>
        <dbReference type="ARBA" id="ARBA00018679"/>
    </source>
</evidence>
<evidence type="ECO:0000256" key="16">
    <source>
        <dbReference type="SAM" id="MobiDB-lite"/>
    </source>
</evidence>
<reference evidence="18" key="2">
    <citation type="submission" date="2012-10" db="EMBL/GenBank/DDBJ databases">
        <title>Improved high-quality draft of Thermaerobacter subterraneus C21, DSM 13965.</title>
        <authorList>
            <consortium name="DOE Joint Genome Institute"/>
            <person name="Eisen J."/>
            <person name="Huntemann M."/>
            <person name="Wei C.-L."/>
            <person name="Han J."/>
            <person name="Detter J.C."/>
            <person name="Han C."/>
            <person name="Tapia R."/>
            <person name="Chen A."/>
            <person name="Kyrpides N."/>
            <person name="Mavromatis K."/>
            <person name="Markowitz V."/>
            <person name="Szeto E."/>
            <person name="Ivanova N."/>
            <person name="Mikhailova N."/>
            <person name="Ovchinnikova G."/>
            <person name="Pagani I."/>
            <person name="Pati A."/>
            <person name="Goodwin L."/>
            <person name="Nordberg H.P."/>
            <person name="Cantor M.N."/>
            <person name="Hua S.X."/>
            <person name="Woyke T."/>
            <person name="Eisen J."/>
            <person name="Klenk H.-P."/>
        </authorList>
    </citation>
    <scope>NUCLEOTIDE SEQUENCE [LARGE SCALE GENOMIC DNA]</scope>
    <source>
        <strain evidence="18">DSM 13965</strain>
    </source>
</reference>
<comment type="cofactor">
    <cofactor evidence="1 13 14">
        <name>pyridoxal 5'-phosphate</name>
        <dbReference type="ChEBI" id="CHEBI:597326"/>
    </cofactor>
</comment>
<dbReference type="InterPro" id="IPR050147">
    <property type="entry name" value="Ser/Thr_Dehydratase"/>
</dbReference>
<comment type="caution">
    <text evidence="18">The sequence shown here is derived from an EMBL/GenBank/DDBJ whole genome shotgun (WGS) entry which is preliminary data.</text>
</comment>
<protein>
    <recommendedName>
        <fullName evidence="6 12">Threonine synthase</fullName>
        <ecNumber evidence="5 12">4.2.3.1</ecNumber>
    </recommendedName>
</protein>
<evidence type="ECO:0000313" key="19">
    <source>
        <dbReference type="Proteomes" id="UP000005710"/>
    </source>
</evidence>
<dbReference type="GO" id="GO:0004794">
    <property type="term" value="F:threonine deaminase activity"/>
    <property type="evidence" value="ECO:0007669"/>
    <property type="project" value="TreeGrafter"/>
</dbReference>
<feature type="region of interest" description="Disordered" evidence="16">
    <location>
        <begin position="1"/>
        <end position="23"/>
    </location>
</feature>
<keyword evidence="19" id="KW-1185">Reference proteome</keyword>
<feature type="domain" description="Tryptophan synthase beta chain-like PALP" evidence="17">
    <location>
        <begin position="46"/>
        <end position="352"/>
    </location>
</feature>
<dbReference type="PANTHER" id="PTHR48078:SF6">
    <property type="entry name" value="L-THREONINE DEHYDRATASE CATABOLIC TDCB"/>
    <property type="match status" value="1"/>
</dbReference>
<dbReference type="GO" id="GO:0009088">
    <property type="term" value="P:threonine biosynthetic process"/>
    <property type="evidence" value="ECO:0007669"/>
    <property type="project" value="UniProtKB-UniRule"/>
</dbReference>
<dbReference type="InterPro" id="IPR036052">
    <property type="entry name" value="TrpB-like_PALP_sf"/>
</dbReference>
<evidence type="ECO:0000256" key="15">
    <source>
        <dbReference type="PIRSR" id="PIRSR038945-2"/>
    </source>
</evidence>
<evidence type="ECO:0000256" key="4">
    <source>
        <dbReference type="ARBA" id="ARBA00005517"/>
    </source>
</evidence>
<reference evidence="18" key="1">
    <citation type="submission" date="2010-10" db="EMBL/GenBank/DDBJ databases">
        <authorList>
            <consortium name="US DOE Joint Genome Institute (JGI-PGF)"/>
            <person name="Lucas S."/>
            <person name="Copeland A."/>
            <person name="Lapidus A."/>
            <person name="Bruce D."/>
            <person name="Goodwin L."/>
            <person name="Pitluck S."/>
            <person name="Kyrpides N."/>
            <person name="Mavromatis K."/>
            <person name="Detter J.C."/>
            <person name="Han C."/>
            <person name="Land M."/>
            <person name="Hauser L."/>
            <person name="Markowitz V."/>
            <person name="Cheng J.-F."/>
            <person name="Hugenholtz P."/>
            <person name="Woyke T."/>
            <person name="Wu D."/>
            <person name="Pukall R."/>
            <person name="Wahrenburg C."/>
            <person name="Brambilla E."/>
            <person name="Klenk H.-P."/>
            <person name="Eisen J.A."/>
        </authorList>
    </citation>
    <scope>NUCLEOTIDE SEQUENCE [LARGE SCALE GENOMIC DNA]</scope>
    <source>
        <strain evidence="18">DSM 13965</strain>
    </source>
</reference>
<dbReference type="GO" id="GO:0006565">
    <property type="term" value="P:L-serine catabolic process"/>
    <property type="evidence" value="ECO:0007669"/>
    <property type="project" value="TreeGrafter"/>
</dbReference>
<accession>K6P2Q3</accession>
<evidence type="ECO:0000256" key="1">
    <source>
        <dbReference type="ARBA" id="ARBA00001933"/>
    </source>
</evidence>
<dbReference type="GO" id="GO:0003941">
    <property type="term" value="F:L-serine ammonia-lyase activity"/>
    <property type="evidence" value="ECO:0007669"/>
    <property type="project" value="TreeGrafter"/>
</dbReference>
<keyword evidence="10 13" id="KW-0456">Lyase</keyword>
<keyword evidence="8 13" id="KW-0791">Threonine biosynthesis</keyword>
<keyword evidence="9 13" id="KW-0663">Pyridoxal phosphate</keyword>
<evidence type="ECO:0000256" key="14">
    <source>
        <dbReference type="PIRSR" id="PIRSR038945-1"/>
    </source>
</evidence>
<dbReference type="SUPFAM" id="SSF53686">
    <property type="entry name" value="Tryptophan synthase beta subunit-like PLP-dependent enzymes"/>
    <property type="match status" value="1"/>
</dbReference>
<evidence type="ECO:0000256" key="3">
    <source>
        <dbReference type="ARBA" id="ARBA00004979"/>
    </source>
</evidence>
<dbReference type="Pfam" id="PF00291">
    <property type="entry name" value="PALP"/>
    <property type="match status" value="1"/>
</dbReference>
<evidence type="ECO:0000256" key="11">
    <source>
        <dbReference type="ARBA" id="ARBA00049144"/>
    </source>
</evidence>
<gene>
    <name evidence="18" type="ORF">ThesuDRAFT_01104</name>
</gene>
<dbReference type="EC" id="4.2.3.1" evidence="5 12"/>
<dbReference type="PROSITE" id="PS00165">
    <property type="entry name" value="DEHYDRATASE_SER_THR"/>
    <property type="match status" value="1"/>
</dbReference>
<organism evidence="18 19">
    <name type="scientific">Thermaerobacter subterraneus DSM 13965</name>
    <dbReference type="NCBI Taxonomy" id="867903"/>
    <lineage>
        <taxon>Bacteria</taxon>
        <taxon>Bacillati</taxon>
        <taxon>Bacillota</taxon>
        <taxon>Clostridia</taxon>
        <taxon>Eubacteriales</taxon>
        <taxon>Clostridiales Family XVII. Incertae Sedis</taxon>
        <taxon>Thermaerobacter</taxon>
    </lineage>
</organism>
<proteinExistence type="inferred from homology"/>
<evidence type="ECO:0000256" key="5">
    <source>
        <dbReference type="ARBA" id="ARBA00013028"/>
    </source>
</evidence>
<dbReference type="GO" id="GO:0009097">
    <property type="term" value="P:isoleucine biosynthetic process"/>
    <property type="evidence" value="ECO:0007669"/>
    <property type="project" value="TreeGrafter"/>
</dbReference>
<evidence type="ECO:0000256" key="12">
    <source>
        <dbReference type="NCBIfam" id="TIGR00260"/>
    </source>
</evidence>
<evidence type="ECO:0000256" key="8">
    <source>
        <dbReference type="ARBA" id="ARBA00022697"/>
    </source>
</evidence>
<dbReference type="GO" id="GO:0004795">
    <property type="term" value="F:threonine synthase activity"/>
    <property type="evidence" value="ECO:0007669"/>
    <property type="project" value="UniProtKB-UniRule"/>
</dbReference>
<dbReference type="InterPro" id="IPR001926">
    <property type="entry name" value="TrpB-like_PALP"/>
</dbReference>
<dbReference type="eggNOG" id="COG0498">
    <property type="taxonomic scope" value="Bacteria"/>
</dbReference>
<dbReference type="HOGENOM" id="CLU_028142_0_0_9"/>
<comment type="function">
    <text evidence="2 13">Catalyzes the gamma-elimination of phosphate from L-phosphohomoserine and the beta-addition of water to produce L-threonine.</text>
</comment>
<feature type="modified residue" description="N6-(pyridoxal phosphate)lysine" evidence="15">
    <location>
        <position position="87"/>
    </location>
</feature>
<dbReference type="EMBL" id="AENY02000002">
    <property type="protein sequence ID" value="EKP95355.1"/>
    <property type="molecule type" value="Genomic_DNA"/>
</dbReference>
<evidence type="ECO:0000256" key="7">
    <source>
        <dbReference type="ARBA" id="ARBA00022605"/>
    </source>
</evidence>
<dbReference type="GO" id="GO:0006567">
    <property type="term" value="P:L-threonine catabolic process"/>
    <property type="evidence" value="ECO:0007669"/>
    <property type="project" value="TreeGrafter"/>
</dbReference>
<dbReference type="NCBIfam" id="TIGR00260">
    <property type="entry name" value="thrC"/>
    <property type="match status" value="1"/>
</dbReference>
<comment type="similarity">
    <text evidence="4 13">Belongs to the threonine synthase family.</text>
</comment>
<dbReference type="Proteomes" id="UP000005710">
    <property type="component" value="Unassembled WGS sequence"/>
</dbReference>
<evidence type="ECO:0000256" key="10">
    <source>
        <dbReference type="ARBA" id="ARBA00023239"/>
    </source>
</evidence>
<dbReference type="PIRSF" id="PIRSF038945">
    <property type="entry name" value="Thr_synthase"/>
    <property type="match status" value="1"/>
</dbReference>
<feature type="binding site" evidence="14">
    <location>
        <begin position="218"/>
        <end position="222"/>
    </location>
    <ligand>
        <name>pyridoxal 5'-phosphate</name>
        <dbReference type="ChEBI" id="CHEBI:597326"/>
    </ligand>
</feature>
<dbReference type="InterPro" id="IPR004450">
    <property type="entry name" value="Thr_synthase-like"/>
</dbReference>
<comment type="catalytic activity">
    <reaction evidence="11 13">
        <text>O-phospho-L-homoserine + H2O = L-threonine + phosphate</text>
        <dbReference type="Rhea" id="RHEA:10840"/>
        <dbReference type="ChEBI" id="CHEBI:15377"/>
        <dbReference type="ChEBI" id="CHEBI:43474"/>
        <dbReference type="ChEBI" id="CHEBI:57590"/>
        <dbReference type="ChEBI" id="CHEBI:57926"/>
        <dbReference type="EC" id="4.2.3.1"/>
    </reaction>
</comment>
<dbReference type="GO" id="GO:0030170">
    <property type="term" value="F:pyridoxal phosphate binding"/>
    <property type="evidence" value="ECO:0007669"/>
    <property type="project" value="InterPro"/>
</dbReference>
<evidence type="ECO:0000256" key="13">
    <source>
        <dbReference type="PIRNR" id="PIRNR038945"/>
    </source>
</evidence>
<dbReference type="CDD" id="cd01563">
    <property type="entry name" value="Thr-synth_1"/>
    <property type="match status" value="1"/>
</dbReference>